<dbReference type="KEGG" id="paby:Ga0080574_TMP994"/>
<organism evidence="2 3">
    <name type="scientific">Salipiger abyssi</name>
    <dbReference type="NCBI Taxonomy" id="1250539"/>
    <lineage>
        <taxon>Bacteria</taxon>
        <taxon>Pseudomonadati</taxon>
        <taxon>Pseudomonadota</taxon>
        <taxon>Alphaproteobacteria</taxon>
        <taxon>Rhodobacterales</taxon>
        <taxon>Roseobacteraceae</taxon>
        <taxon>Salipiger</taxon>
    </lineage>
</organism>
<dbReference type="AlphaFoldDB" id="A0A1P8UPQ2"/>
<keyword evidence="3" id="KW-1185">Reference proteome</keyword>
<evidence type="ECO:0000313" key="3">
    <source>
        <dbReference type="Proteomes" id="UP000187059"/>
    </source>
</evidence>
<evidence type="ECO:0000313" key="2">
    <source>
        <dbReference type="EMBL" id="APZ51328.1"/>
    </source>
</evidence>
<dbReference type="SMART" id="SM00886">
    <property type="entry name" value="Dabb"/>
    <property type="match status" value="1"/>
</dbReference>
<dbReference type="Pfam" id="PF07876">
    <property type="entry name" value="Dabb"/>
    <property type="match status" value="1"/>
</dbReference>
<reference evidence="2 3" key="1">
    <citation type="submission" date="2016-04" db="EMBL/GenBank/DDBJ databases">
        <title>Deep-sea bacteria in the southern Pacific.</title>
        <authorList>
            <person name="Tang K."/>
        </authorList>
    </citation>
    <scope>NUCLEOTIDE SEQUENCE [LARGE SCALE GENOMIC DNA]</scope>
    <source>
        <strain evidence="2 3">JLT2014</strain>
    </source>
</reference>
<dbReference type="STRING" id="1250539.Ga0080574_TMP994"/>
<feature type="domain" description="Stress-response A/B barrel" evidence="1">
    <location>
        <begin position="2"/>
        <end position="97"/>
    </location>
</feature>
<dbReference type="PANTHER" id="PTHR37832">
    <property type="entry name" value="BLL2683 PROTEIN"/>
    <property type="match status" value="1"/>
</dbReference>
<accession>A0A1P8UPQ2</accession>
<dbReference type="InterPro" id="IPR013097">
    <property type="entry name" value="Dabb"/>
</dbReference>
<gene>
    <name evidence="2" type="ORF">Ga0080574_TMP994</name>
</gene>
<dbReference type="PROSITE" id="PS51502">
    <property type="entry name" value="S_R_A_B_BARREL"/>
    <property type="match status" value="1"/>
</dbReference>
<dbReference type="PANTHER" id="PTHR37832:SF1">
    <property type="entry name" value="STRESS-RESPONSE A_B BARREL DOMAIN-CONTAINING PROTEIN"/>
    <property type="match status" value="1"/>
</dbReference>
<dbReference type="RefSeq" id="WP_076695770.1">
    <property type="nucleotide sequence ID" value="NZ_CP015093.1"/>
</dbReference>
<dbReference type="Gene3D" id="3.30.70.100">
    <property type="match status" value="1"/>
</dbReference>
<dbReference type="EMBL" id="CP015093">
    <property type="protein sequence ID" value="APZ51328.1"/>
    <property type="molecule type" value="Genomic_DNA"/>
</dbReference>
<protein>
    <submittedName>
        <fullName evidence="2">Stress responsive A/B Barrel Domain-containing protein</fullName>
    </submittedName>
</protein>
<proteinExistence type="predicted"/>
<dbReference type="SUPFAM" id="SSF54909">
    <property type="entry name" value="Dimeric alpha+beta barrel"/>
    <property type="match status" value="1"/>
</dbReference>
<sequence>MIKHIVMWNMSGETAAERDAAAQIVKEKFEGLRDAVPGLIELEIGIDESQVGYACDVVLYSVFRSREALAAYASHPLHLKVREELGNMRIARYQVDYVPGGAL</sequence>
<dbReference type="InterPro" id="IPR011008">
    <property type="entry name" value="Dimeric_a/b-barrel"/>
</dbReference>
<evidence type="ECO:0000259" key="1">
    <source>
        <dbReference type="PROSITE" id="PS51502"/>
    </source>
</evidence>
<dbReference type="OrthoDB" id="9813140at2"/>
<dbReference type="Proteomes" id="UP000187059">
    <property type="component" value="Chromosome"/>
</dbReference>
<name>A0A1P8UPQ2_9RHOB</name>